<keyword evidence="2" id="KW-0808">Transferase</keyword>
<proteinExistence type="predicted"/>
<dbReference type="AlphaFoldDB" id="A0A542EJV5"/>
<gene>
    <name evidence="2" type="ORF">FB459_3178</name>
</gene>
<comment type="caution">
    <text evidence="2">The sequence shown here is derived from an EMBL/GenBank/DDBJ whole genome shotgun (WGS) entry which is preliminary data.</text>
</comment>
<keyword evidence="3" id="KW-1185">Reference proteome</keyword>
<dbReference type="RefSeq" id="WP_141929118.1">
    <property type="nucleotide sequence ID" value="NZ_BAABCI010000001.1"/>
</dbReference>
<evidence type="ECO:0000256" key="1">
    <source>
        <dbReference type="SAM" id="MobiDB-lite"/>
    </source>
</evidence>
<reference evidence="2 3" key="1">
    <citation type="submission" date="2019-06" db="EMBL/GenBank/DDBJ databases">
        <title>Sequencing the genomes of 1000 actinobacteria strains.</title>
        <authorList>
            <person name="Klenk H.-P."/>
        </authorList>
    </citation>
    <scope>NUCLEOTIDE SEQUENCE [LARGE SCALE GENOMIC DNA]</scope>
    <source>
        <strain evidence="2 3">DSM 19828</strain>
    </source>
</reference>
<dbReference type="Pfam" id="PF13692">
    <property type="entry name" value="Glyco_trans_1_4"/>
    <property type="match status" value="1"/>
</dbReference>
<dbReference type="GO" id="GO:0016740">
    <property type="term" value="F:transferase activity"/>
    <property type="evidence" value="ECO:0007669"/>
    <property type="project" value="UniProtKB-KW"/>
</dbReference>
<evidence type="ECO:0000313" key="3">
    <source>
        <dbReference type="Proteomes" id="UP000320806"/>
    </source>
</evidence>
<dbReference type="Proteomes" id="UP000320806">
    <property type="component" value="Unassembled WGS sequence"/>
</dbReference>
<feature type="region of interest" description="Disordered" evidence="1">
    <location>
        <begin position="49"/>
        <end position="69"/>
    </location>
</feature>
<dbReference type="SUPFAM" id="SSF53756">
    <property type="entry name" value="UDP-Glycosyltransferase/glycogen phosphorylase"/>
    <property type="match status" value="1"/>
</dbReference>
<name>A0A542EJV5_9MICO</name>
<evidence type="ECO:0000313" key="2">
    <source>
        <dbReference type="EMBL" id="TQJ15621.1"/>
    </source>
</evidence>
<dbReference type="EMBL" id="VFMO01000001">
    <property type="protein sequence ID" value="TQJ15621.1"/>
    <property type="molecule type" value="Genomic_DNA"/>
</dbReference>
<dbReference type="PANTHER" id="PTHR12526">
    <property type="entry name" value="GLYCOSYLTRANSFERASE"/>
    <property type="match status" value="1"/>
</dbReference>
<accession>A0A542EJV5</accession>
<dbReference type="PANTHER" id="PTHR12526:SF630">
    <property type="entry name" value="GLYCOSYLTRANSFERASE"/>
    <property type="match status" value="1"/>
</dbReference>
<dbReference type="OrthoDB" id="9771846at2"/>
<sequence>MTAHDLVVISLEAWDEVWRRNQHLVHRLLLTDPALRVLWVEPSVDPLHAARSGRRPRPGRALRPGPSLPGENGTRILLLEPTKLLPRKIDRGQDLRWARHIAQTARRIGFERPLLWVNDPRGADVLDATGWPAIYDITDDWLQADRTAAELARLHQHESLLLDRCAQIVVCSPALERTKQRAGRTTLIPNAVDPETYRRPAPRPHDLPVGANAVYVGTLHTDRIDVSLAIRTAERLAGRATLTLVGPNLLTPDDRTRLERAGVVLLGQKPVMDVPAYLQHADVLVVPHLVNAFTDSLDPIKVYEYAAVGRPVVSTNVAGFRDARDDRVTIADGEAFADAVALAVPGRWRFSDRADRPVPSWDDRARQMASVISAATGWT</sequence>
<feature type="compositionally biased region" description="Basic residues" evidence="1">
    <location>
        <begin position="51"/>
        <end position="60"/>
    </location>
</feature>
<organism evidence="2 3">
    <name type="scientific">Yimella lutea</name>
    <dbReference type="NCBI Taxonomy" id="587872"/>
    <lineage>
        <taxon>Bacteria</taxon>
        <taxon>Bacillati</taxon>
        <taxon>Actinomycetota</taxon>
        <taxon>Actinomycetes</taxon>
        <taxon>Micrococcales</taxon>
        <taxon>Dermacoccaceae</taxon>
        <taxon>Yimella</taxon>
    </lineage>
</organism>
<dbReference type="Gene3D" id="3.40.50.2000">
    <property type="entry name" value="Glycogen Phosphorylase B"/>
    <property type="match status" value="1"/>
</dbReference>
<protein>
    <submittedName>
        <fullName evidence="2">Glycosyltransferase involved in cell wall biosynthesis</fullName>
    </submittedName>
</protein>